<protein>
    <submittedName>
        <fullName evidence="2">Uncharacterized protein</fullName>
    </submittedName>
</protein>
<dbReference type="AlphaFoldDB" id="A0A6M1RYZ9"/>
<feature type="transmembrane region" description="Helical" evidence="1">
    <location>
        <begin position="108"/>
        <end position="126"/>
    </location>
</feature>
<feature type="transmembrane region" description="Helical" evidence="1">
    <location>
        <begin position="21"/>
        <end position="43"/>
    </location>
</feature>
<name>A0A6M1RYZ9_9BACT</name>
<proteinExistence type="predicted"/>
<evidence type="ECO:0000256" key="1">
    <source>
        <dbReference type="SAM" id="Phobius"/>
    </source>
</evidence>
<dbReference type="EMBL" id="JAAKYA010000077">
    <property type="protein sequence ID" value="NGO39982.1"/>
    <property type="molecule type" value="Genomic_DNA"/>
</dbReference>
<evidence type="ECO:0000313" key="3">
    <source>
        <dbReference type="Proteomes" id="UP000477311"/>
    </source>
</evidence>
<keyword evidence="1" id="KW-0472">Membrane</keyword>
<dbReference type="RefSeq" id="WP_165108294.1">
    <property type="nucleotide sequence ID" value="NZ_JAAKYA010000077.1"/>
</dbReference>
<reference evidence="2 3" key="1">
    <citation type="submission" date="2020-02" db="EMBL/GenBank/DDBJ databases">
        <title>Draft genome sequence of Limisphaera ngatamarikiensis NGM72.4T, a thermophilic Verrucomicrobia grouped in subdivision 3.</title>
        <authorList>
            <person name="Carere C.R."/>
            <person name="Steen J."/>
            <person name="Hugenholtz P."/>
            <person name="Stott M.B."/>
        </authorList>
    </citation>
    <scope>NUCLEOTIDE SEQUENCE [LARGE SCALE GENOMIC DNA]</scope>
    <source>
        <strain evidence="2 3">NGM72.4</strain>
    </source>
</reference>
<feature type="transmembrane region" description="Helical" evidence="1">
    <location>
        <begin position="86"/>
        <end position="102"/>
    </location>
</feature>
<sequence>MDAPAQPCRLPTRCLAGLIQGLSALLWVLPVAVVVCVQTARHIAWQGHGPWPVVVVTGWLWWTLTRLVRAAEAPQALARSVRRGRLLALMLWGLSPFLHWHARVPDHPWFSFMTLAAGLTGWLLLIECNRIIPRVVDACPDLAVMHEVNAFCRLNRALFVSGGILWAGLQILSRAMPTWEGMERWPPAWRHVEAPLWMLFLVTPLALTLVGLWKTRQTLWAELCRRAGD</sequence>
<feature type="transmembrane region" description="Helical" evidence="1">
    <location>
        <begin position="196"/>
        <end position="213"/>
    </location>
</feature>
<keyword evidence="1" id="KW-0812">Transmembrane</keyword>
<gene>
    <name evidence="2" type="ORF">G4L39_11355</name>
</gene>
<accession>A0A6M1RYZ9</accession>
<comment type="caution">
    <text evidence="2">The sequence shown here is derived from an EMBL/GenBank/DDBJ whole genome shotgun (WGS) entry which is preliminary data.</text>
</comment>
<feature type="transmembrane region" description="Helical" evidence="1">
    <location>
        <begin position="157"/>
        <end position="176"/>
    </location>
</feature>
<keyword evidence="3" id="KW-1185">Reference proteome</keyword>
<dbReference type="Proteomes" id="UP000477311">
    <property type="component" value="Unassembled WGS sequence"/>
</dbReference>
<evidence type="ECO:0000313" key="2">
    <source>
        <dbReference type="EMBL" id="NGO39982.1"/>
    </source>
</evidence>
<keyword evidence="1" id="KW-1133">Transmembrane helix</keyword>
<organism evidence="2 3">
    <name type="scientific">Limisphaera ngatamarikiensis</name>
    <dbReference type="NCBI Taxonomy" id="1324935"/>
    <lineage>
        <taxon>Bacteria</taxon>
        <taxon>Pseudomonadati</taxon>
        <taxon>Verrucomicrobiota</taxon>
        <taxon>Verrucomicrobiia</taxon>
        <taxon>Limisphaerales</taxon>
        <taxon>Limisphaeraceae</taxon>
        <taxon>Limisphaera</taxon>
    </lineage>
</organism>